<reference evidence="2" key="1">
    <citation type="submission" date="2015-11" db="EMBL/GenBank/DDBJ databases">
        <title>De novo transcriptome assembly of four potential Pierce s Disease insect vectors from Arizona vineyards.</title>
        <authorList>
            <person name="Tassone E.E."/>
        </authorList>
    </citation>
    <scope>NUCLEOTIDE SEQUENCE</scope>
</reference>
<protein>
    <submittedName>
        <fullName evidence="2">Uncharacterized protein</fullName>
    </submittedName>
</protein>
<proteinExistence type="predicted"/>
<accession>A0A1B6I730</accession>
<feature type="non-terminal residue" evidence="2">
    <location>
        <position position="215"/>
    </location>
</feature>
<dbReference type="AlphaFoldDB" id="A0A1B6I730"/>
<organism evidence="2">
    <name type="scientific">Homalodisca liturata</name>
    <dbReference type="NCBI Taxonomy" id="320908"/>
    <lineage>
        <taxon>Eukaryota</taxon>
        <taxon>Metazoa</taxon>
        <taxon>Ecdysozoa</taxon>
        <taxon>Arthropoda</taxon>
        <taxon>Hexapoda</taxon>
        <taxon>Insecta</taxon>
        <taxon>Pterygota</taxon>
        <taxon>Neoptera</taxon>
        <taxon>Paraneoptera</taxon>
        <taxon>Hemiptera</taxon>
        <taxon>Auchenorrhyncha</taxon>
        <taxon>Membracoidea</taxon>
        <taxon>Cicadellidae</taxon>
        <taxon>Cicadellinae</taxon>
        <taxon>Proconiini</taxon>
        <taxon>Homalodisca</taxon>
    </lineage>
</organism>
<sequence>KFKTSTKSSVISCLQNRGDLQNNVSGSTSLLKSNMNKNSILKQNLNNESKQVTIPTFLIQQSTIQPTSIANFMPSTPQSGQQLTINLPNSQPSTTTNTSEAKKPVPDLRFKPINNPRNFTLRPGMKQIRLVRMPNGVNQITLPTSFIQSRPVISNPNGVINRTQLQNALLVARSPTRIQNGPTIQSANNMMLVNKSTIQNAVQQVQNCDKKVTPV</sequence>
<feature type="non-terminal residue" evidence="2">
    <location>
        <position position="1"/>
    </location>
</feature>
<evidence type="ECO:0000256" key="1">
    <source>
        <dbReference type="SAM" id="MobiDB-lite"/>
    </source>
</evidence>
<dbReference type="EMBL" id="GECU01024960">
    <property type="protein sequence ID" value="JAS82746.1"/>
    <property type="molecule type" value="Transcribed_RNA"/>
</dbReference>
<feature type="compositionally biased region" description="Low complexity" evidence="1">
    <location>
        <begin position="88"/>
        <end position="99"/>
    </location>
</feature>
<evidence type="ECO:0000313" key="2">
    <source>
        <dbReference type="EMBL" id="JAS82746.1"/>
    </source>
</evidence>
<feature type="region of interest" description="Disordered" evidence="1">
    <location>
        <begin position="75"/>
        <end position="105"/>
    </location>
</feature>
<gene>
    <name evidence="2" type="ORF">g.34580</name>
</gene>
<feature type="compositionally biased region" description="Polar residues" evidence="1">
    <location>
        <begin position="75"/>
        <end position="87"/>
    </location>
</feature>
<name>A0A1B6I730_9HEMI</name>